<name>C5EYT0_9HELI</name>
<feature type="transmembrane region" description="Helical" evidence="1">
    <location>
        <begin position="20"/>
        <end position="40"/>
    </location>
</feature>
<keyword evidence="3" id="KW-1185">Reference proteome</keyword>
<sequence>MQNILFSHLSRIPTCFGSRILLNLLCFQTLIFASEYLFWAKVLVDCKKHKNKITLR</sequence>
<organism evidence="2 3">
    <name type="scientific">Helicobacter pullorum MIT 98-5489</name>
    <dbReference type="NCBI Taxonomy" id="537972"/>
    <lineage>
        <taxon>Bacteria</taxon>
        <taxon>Pseudomonadati</taxon>
        <taxon>Campylobacterota</taxon>
        <taxon>Epsilonproteobacteria</taxon>
        <taxon>Campylobacterales</taxon>
        <taxon>Helicobacteraceae</taxon>
        <taxon>Helicobacter</taxon>
    </lineage>
</organism>
<keyword evidence="1" id="KW-1133">Transmembrane helix</keyword>
<dbReference type="AlphaFoldDB" id="C5EYT0"/>
<evidence type="ECO:0000313" key="2">
    <source>
        <dbReference type="EMBL" id="EEQ63428.1"/>
    </source>
</evidence>
<gene>
    <name evidence="2" type="ORF">HPMG_00885</name>
</gene>
<keyword evidence="1" id="KW-0812">Transmembrane</keyword>
<accession>C5EYT0</accession>
<evidence type="ECO:0000256" key="1">
    <source>
        <dbReference type="SAM" id="Phobius"/>
    </source>
</evidence>
<evidence type="ECO:0000313" key="3">
    <source>
        <dbReference type="Proteomes" id="UP000003953"/>
    </source>
</evidence>
<dbReference type="EMBL" id="DS990442">
    <property type="protein sequence ID" value="EEQ63428.1"/>
    <property type="molecule type" value="Genomic_DNA"/>
</dbReference>
<proteinExistence type="predicted"/>
<dbReference type="HOGENOM" id="CLU_3008066_0_0_7"/>
<keyword evidence="1" id="KW-0472">Membrane</keyword>
<protein>
    <submittedName>
        <fullName evidence="2">Uncharacterized protein</fullName>
    </submittedName>
</protein>
<dbReference type="Proteomes" id="UP000003953">
    <property type="component" value="Unassembled WGS sequence"/>
</dbReference>
<reference evidence="3" key="1">
    <citation type="journal article" date="2014" name="Genome Announc.">
        <title>Draft genome sequences of six enterohepatic helicobacter species isolated from humans and one from rhesus macaques.</title>
        <authorList>
            <person name="Shen Z."/>
            <person name="Sheh A."/>
            <person name="Young S.K."/>
            <person name="Abouelliel A."/>
            <person name="Ward D.V."/>
            <person name="Earl A.M."/>
            <person name="Fox J.G."/>
        </authorList>
    </citation>
    <scope>NUCLEOTIDE SEQUENCE [LARGE SCALE GENOMIC DNA]</scope>
    <source>
        <strain evidence="3">MIT 98-5489</strain>
    </source>
</reference>